<gene>
    <name evidence="9" type="ORF">PEPS_09330</name>
</gene>
<evidence type="ECO:0000256" key="3">
    <source>
        <dbReference type="ARBA" id="ARBA00022729"/>
    </source>
</evidence>
<dbReference type="PROSITE" id="PS51257">
    <property type="entry name" value="PROKAR_LIPOPROTEIN"/>
    <property type="match status" value="1"/>
</dbReference>
<evidence type="ECO:0000256" key="5">
    <source>
        <dbReference type="ARBA" id="ARBA00023237"/>
    </source>
</evidence>
<dbReference type="Gene3D" id="1.25.40.390">
    <property type="match status" value="1"/>
</dbReference>
<dbReference type="InterPro" id="IPR011990">
    <property type="entry name" value="TPR-like_helical_dom_sf"/>
</dbReference>
<dbReference type="EMBL" id="AP025292">
    <property type="protein sequence ID" value="BDC98652.1"/>
    <property type="molecule type" value="Genomic_DNA"/>
</dbReference>
<dbReference type="Pfam" id="PF14322">
    <property type="entry name" value="SusD-like_3"/>
    <property type="match status" value="1"/>
</dbReference>
<proteinExistence type="inferred from homology"/>
<dbReference type="SUPFAM" id="SSF48452">
    <property type="entry name" value="TPR-like"/>
    <property type="match status" value="1"/>
</dbReference>
<feature type="signal peptide" evidence="6">
    <location>
        <begin position="1"/>
        <end position="24"/>
    </location>
</feature>
<keyword evidence="5" id="KW-0998">Cell outer membrane</keyword>
<dbReference type="Proteomes" id="UP001354989">
    <property type="component" value="Chromosome"/>
</dbReference>
<feature type="chain" id="PRO_5047316429" evidence="6">
    <location>
        <begin position="25"/>
        <end position="458"/>
    </location>
</feature>
<sequence length="458" mass="52925">MSKRNWIFRMAFWGAMVASTSACSLLDITPQDVVPSVTAFNDVPSYQMALNRMYRDLTSPQQNMATSDFASDDFRQVIEGYAPSNYNIFHWNYTAQPQPFVWQVQYQQIARANVIMDNYDVVTPQSDEEKNEKDQIMAQALAMRAWSYFNLVELYAPRYTGQNGDQLAVPLKLKLDREYLGKSTLKEVYDQMFNDLDRASEIFKETNFNPSSSDAPYVFGQQAVWALKARIALYMGDMKVASENAAHFINTPLLDKDNYWKLWEDQVGSDNQEVIFETDNLSDTDDASLIDYQEIYEFSKVKLALELLQSFEADDIRKDKDYISTDDMPNKYIVQVNDRNTAINRNLCYKYFRLAEQYLIYAEANMNTDKTAALRVFNTLRKARGASEVSTLTATTILQERRRELFSEGLRFYDLKRKAQDLNIVVKRSTGEMLPANSPKYNWSVPLEEINANPNISE</sequence>
<accession>A0ABM7VCK4</accession>
<keyword evidence="10" id="KW-1185">Reference proteome</keyword>
<protein>
    <submittedName>
        <fullName evidence="9">Membrane protein</fullName>
    </submittedName>
</protein>
<keyword evidence="4" id="KW-0472">Membrane</keyword>
<keyword evidence="3 6" id="KW-0732">Signal</keyword>
<evidence type="ECO:0000256" key="1">
    <source>
        <dbReference type="ARBA" id="ARBA00004442"/>
    </source>
</evidence>
<evidence type="ECO:0000256" key="4">
    <source>
        <dbReference type="ARBA" id="ARBA00023136"/>
    </source>
</evidence>
<dbReference type="InterPro" id="IPR033985">
    <property type="entry name" value="SusD-like_N"/>
</dbReference>
<evidence type="ECO:0000259" key="7">
    <source>
        <dbReference type="Pfam" id="PF07980"/>
    </source>
</evidence>
<dbReference type="InterPro" id="IPR012944">
    <property type="entry name" value="SusD_RagB_dom"/>
</dbReference>
<comment type="subcellular location">
    <subcellularLocation>
        <location evidence="1">Cell outer membrane</location>
    </subcellularLocation>
</comment>
<organism evidence="9 10">
    <name type="scientific">Persicobacter psychrovividus</name>
    <dbReference type="NCBI Taxonomy" id="387638"/>
    <lineage>
        <taxon>Bacteria</taxon>
        <taxon>Pseudomonadati</taxon>
        <taxon>Bacteroidota</taxon>
        <taxon>Cytophagia</taxon>
        <taxon>Cytophagales</taxon>
        <taxon>Persicobacteraceae</taxon>
        <taxon>Persicobacter</taxon>
    </lineage>
</organism>
<evidence type="ECO:0000313" key="9">
    <source>
        <dbReference type="EMBL" id="BDC98652.1"/>
    </source>
</evidence>
<reference evidence="9 10" key="1">
    <citation type="submission" date="2021-12" db="EMBL/GenBank/DDBJ databases">
        <title>Genome sequencing of bacteria with rrn-lacking chromosome and rrn-plasmid.</title>
        <authorList>
            <person name="Anda M."/>
            <person name="Iwasaki W."/>
        </authorList>
    </citation>
    <scope>NUCLEOTIDE SEQUENCE [LARGE SCALE GENOMIC DNA]</scope>
    <source>
        <strain evidence="9 10">NBRC 101262</strain>
    </source>
</reference>
<feature type="domain" description="SusD-like N-terminal" evidence="8">
    <location>
        <begin position="77"/>
        <end position="233"/>
    </location>
</feature>
<evidence type="ECO:0000256" key="2">
    <source>
        <dbReference type="ARBA" id="ARBA00006275"/>
    </source>
</evidence>
<evidence type="ECO:0000313" key="10">
    <source>
        <dbReference type="Proteomes" id="UP001354989"/>
    </source>
</evidence>
<evidence type="ECO:0000259" key="8">
    <source>
        <dbReference type="Pfam" id="PF14322"/>
    </source>
</evidence>
<name>A0ABM7VCK4_9BACT</name>
<comment type="similarity">
    <text evidence="2">Belongs to the SusD family.</text>
</comment>
<dbReference type="Pfam" id="PF07980">
    <property type="entry name" value="SusD_RagB"/>
    <property type="match status" value="1"/>
</dbReference>
<dbReference type="RefSeq" id="WP_332922058.1">
    <property type="nucleotide sequence ID" value="NZ_AP025292.1"/>
</dbReference>
<evidence type="ECO:0000256" key="6">
    <source>
        <dbReference type="SAM" id="SignalP"/>
    </source>
</evidence>
<feature type="domain" description="RagB/SusD" evidence="7">
    <location>
        <begin position="315"/>
        <end position="434"/>
    </location>
</feature>